<dbReference type="EMBL" id="JAQMUC010000058">
    <property type="protein sequence ID" value="MDB9536143.1"/>
    <property type="molecule type" value="Genomic_DNA"/>
</dbReference>
<name>A0ABT5AHB3_9CYAN</name>
<reference evidence="1 2" key="1">
    <citation type="submission" date="2023-01" db="EMBL/GenBank/DDBJ databases">
        <title>Genomes from the Australian National Cyanobacteria Reference Collection.</title>
        <authorList>
            <person name="Willis A."/>
            <person name="Lee E.M.F."/>
        </authorList>
    </citation>
    <scope>NUCLEOTIDE SEQUENCE [LARGE SCALE GENOMIC DNA]</scope>
    <source>
        <strain evidence="1 2">CS-1226</strain>
    </source>
</reference>
<comment type="caution">
    <text evidence="1">The sequence shown here is derived from an EMBL/GenBank/DDBJ whole genome shotgun (WGS) entry which is preliminary data.</text>
</comment>
<proteinExistence type="predicted"/>
<dbReference type="Proteomes" id="UP001211249">
    <property type="component" value="Unassembled WGS sequence"/>
</dbReference>
<keyword evidence="2" id="KW-1185">Reference proteome</keyword>
<gene>
    <name evidence="1" type="ORF">PN451_09905</name>
</gene>
<evidence type="ECO:0000313" key="1">
    <source>
        <dbReference type="EMBL" id="MDB9536143.1"/>
    </source>
</evidence>
<accession>A0ABT5AHB3</accession>
<dbReference type="RefSeq" id="WP_271795985.1">
    <property type="nucleotide sequence ID" value="NZ_JAQMUC010000058.1"/>
</dbReference>
<evidence type="ECO:0000313" key="2">
    <source>
        <dbReference type="Proteomes" id="UP001211249"/>
    </source>
</evidence>
<sequence length="60" mass="6790">MKIRGIKRGQTIEILEEINNIPDGTEIIIDLECLEKQISEPQPSLTAEEKLAKLKKLFGI</sequence>
<protein>
    <submittedName>
        <fullName evidence="1">Uncharacterized protein</fullName>
    </submittedName>
</protein>
<organism evidence="1 2">
    <name type="scientific">Dolichospermum planctonicum CS-1226</name>
    <dbReference type="NCBI Taxonomy" id="3021751"/>
    <lineage>
        <taxon>Bacteria</taxon>
        <taxon>Bacillati</taxon>
        <taxon>Cyanobacteriota</taxon>
        <taxon>Cyanophyceae</taxon>
        <taxon>Nostocales</taxon>
        <taxon>Aphanizomenonaceae</taxon>
        <taxon>Dolichospermum</taxon>
        <taxon>Dolichospermum planctonicum</taxon>
    </lineage>
</organism>